<dbReference type="EMBL" id="JBJKBG010000008">
    <property type="protein sequence ID" value="KAL3726280.1"/>
    <property type="molecule type" value="Genomic_DNA"/>
</dbReference>
<reference evidence="2 3" key="1">
    <citation type="submission" date="2024-11" db="EMBL/GenBank/DDBJ databases">
        <title>Chromosome-level genome assembly of Eucalyptus globulus Labill. provides insights into its genome evolution.</title>
        <authorList>
            <person name="Li X."/>
        </authorList>
    </citation>
    <scope>NUCLEOTIDE SEQUENCE [LARGE SCALE GENOMIC DNA]</scope>
    <source>
        <strain evidence="2">CL2024</strain>
        <tissue evidence="2">Fresh tender leaves</tissue>
    </source>
</reference>
<gene>
    <name evidence="2" type="ORF">ACJRO7_031206</name>
</gene>
<keyword evidence="3" id="KW-1185">Reference proteome</keyword>
<accession>A0ABD3JG57</accession>
<evidence type="ECO:0000259" key="1">
    <source>
        <dbReference type="Pfam" id="PF25071"/>
    </source>
</evidence>
<dbReference type="Proteomes" id="UP001634007">
    <property type="component" value="Unassembled WGS sequence"/>
</dbReference>
<sequence length="238" mass="26639">MVFRLSDSKLSEMSIISSQLRQCLVVGNEAPVAKSDEVAAAGSRFLASFQQGLELVRRPAFDRSSILLKNIIKANETERLTSYFNAGCINANDGSQNLTKLRTCVLSLQSLVNTGAKTILIELEGLLEDVIRVVEAANEYLLPSQDEDINDRLMREVTIAKKEETASSDSGRPELTDYATMMGIIYSMIKQDSVMQEKIVSALNLKLTSRELETYCTMWSLRPFIDDEIMHQAWSFIP</sequence>
<dbReference type="PANTHER" id="PTHR35305">
    <property type="entry name" value="FAD-BINDING PROTEIN"/>
    <property type="match status" value="1"/>
</dbReference>
<dbReference type="PANTHER" id="PTHR35305:SF2">
    <property type="entry name" value="FAD-BINDING PROTEIN"/>
    <property type="match status" value="1"/>
</dbReference>
<protein>
    <recommendedName>
        <fullName evidence="1">DUF7795 domain-containing protein</fullName>
    </recommendedName>
</protein>
<dbReference type="InterPro" id="IPR056697">
    <property type="entry name" value="DUF7795"/>
</dbReference>
<evidence type="ECO:0000313" key="2">
    <source>
        <dbReference type="EMBL" id="KAL3726280.1"/>
    </source>
</evidence>
<dbReference type="Pfam" id="PF25071">
    <property type="entry name" value="DUF7795"/>
    <property type="match status" value="1"/>
</dbReference>
<comment type="caution">
    <text evidence="2">The sequence shown here is derived from an EMBL/GenBank/DDBJ whole genome shotgun (WGS) entry which is preliminary data.</text>
</comment>
<proteinExistence type="predicted"/>
<dbReference type="AlphaFoldDB" id="A0ABD3JG57"/>
<feature type="domain" description="DUF7795" evidence="1">
    <location>
        <begin position="32"/>
        <end position="138"/>
    </location>
</feature>
<evidence type="ECO:0000313" key="3">
    <source>
        <dbReference type="Proteomes" id="UP001634007"/>
    </source>
</evidence>
<name>A0ABD3JG57_EUCGL</name>
<organism evidence="2 3">
    <name type="scientific">Eucalyptus globulus</name>
    <name type="common">Tasmanian blue gum</name>
    <dbReference type="NCBI Taxonomy" id="34317"/>
    <lineage>
        <taxon>Eukaryota</taxon>
        <taxon>Viridiplantae</taxon>
        <taxon>Streptophyta</taxon>
        <taxon>Embryophyta</taxon>
        <taxon>Tracheophyta</taxon>
        <taxon>Spermatophyta</taxon>
        <taxon>Magnoliopsida</taxon>
        <taxon>eudicotyledons</taxon>
        <taxon>Gunneridae</taxon>
        <taxon>Pentapetalae</taxon>
        <taxon>rosids</taxon>
        <taxon>malvids</taxon>
        <taxon>Myrtales</taxon>
        <taxon>Myrtaceae</taxon>
        <taxon>Myrtoideae</taxon>
        <taxon>Eucalypteae</taxon>
        <taxon>Eucalyptus</taxon>
    </lineage>
</organism>